<proteinExistence type="predicted"/>
<dbReference type="InterPro" id="IPR011993">
    <property type="entry name" value="PH-like_dom_sf"/>
</dbReference>
<name>A0A336L877_CULSO</name>
<dbReference type="EMBL" id="UFQS01001900">
    <property type="protein sequence ID" value="SSX12665.1"/>
    <property type="molecule type" value="Genomic_DNA"/>
</dbReference>
<feature type="compositionally biased region" description="Acidic residues" evidence="1">
    <location>
        <begin position="235"/>
        <end position="245"/>
    </location>
</feature>
<gene>
    <name evidence="2" type="primary">CSON004518</name>
</gene>
<feature type="compositionally biased region" description="Basic residues" evidence="1">
    <location>
        <begin position="216"/>
        <end position="225"/>
    </location>
</feature>
<dbReference type="EMBL" id="UFQT01001900">
    <property type="protein sequence ID" value="SSX32108.1"/>
    <property type="molecule type" value="Genomic_DNA"/>
</dbReference>
<dbReference type="AlphaFoldDB" id="A0A336L877"/>
<evidence type="ECO:0000313" key="3">
    <source>
        <dbReference type="EMBL" id="SSX32108.1"/>
    </source>
</evidence>
<feature type="region of interest" description="Disordered" evidence="1">
    <location>
        <begin position="215"/>
        <end position="245"/>
    </location>
</feature>
<reference evidence="3" key="2">
    <citation type="submission" date="2018-07" db="EMBL/GenBank/DDBJ databases">
        <authorList>
            <person name="Quirk P.G."/>
            <person name="Krulwich T.A."/>
        </authorList>
    </citation>
    <scope>NUCLEOTIDE SEQUENCE</scope>
</reference>
<dbReference type="Gene3D" id="2.30.29.30">
    <property type="entry name" value="Pleckstrin-homology domain (PH domain)/Phosphotyrosine-binding domain (PTB)"/>
    <property type="match status" value="1"/>
</dbReference>
<accession>A0A336L877</accession>
<protein>
    <submittedName>
        <fullName evidence="2">CSON004518 protein</fullName>
    </submittedName>
</protein>
<organism evidence="2">
    <name type="scientific">Culicoides sonorensis</name>
    <name type="common">Biting midge</name>
    <dbReference type="NCBI Taxonomy" id="179676"/>
    <lineage>
        <taxon>Eukaryota</taxon>
        <taxon>Metazoa</taxon>
        <taxon>Ecdysozoa</taxon>
        <taxon>Arthropoda</taxon>
        <taxon>Hexapoda</taxon>
        <taxon>Insecta</taxon>
        <taxon>Pterygota</taxon>
        <taxon>Neoptera</taxon>
        <taxon>Endopterygota</taxon>
        <taxon>Diptera</taxon>
        <taxon>Nematocera</taxon>
        <taxon>Chironomoidea</taxon>
        <taxon>Ceratopogonidae</taxon>
        <taxon>Ceratopogoninae</taxon>
        <taxon>Culicoides</taxon>
        <taxon>Monoculicoides</taxon>
    </lineage>
</organism>
<sequence>MMTSKQSIKRCISAPFVKLLSPTMKQKNIPEFVKYYKGAHLISYDNCHLLPETKIGVLKLVKIKHNKELELSFASDMFGDATWKCVLNQFNQLKRPRPNLLTIESYGITTLFKFNDALEAKSLYEAVEQMQSSVKVIHKSDIGTPSNFQELDLMAWNNMRALKAVNQNSVEPKPCASNAHVKGFSRANAKENEKPRKLIKQKSIKNSFKTIINAAKRVKDKKQHVTAHPERNPSEGDDDSIPLLL</sequence>
<evidence type="ECO:0000313" key="2">
    <source>
        <dbReference type="EMBL" id="SSX12665.1"/>
    </source>
</evidence>
<dbReference type="VEuPathDB" id="VectorBase:CSON004518"/>
<evidence type="ECO:0000256" key="1">
    <source>
        <dbReference type="SAM" id="MobiDB-lite"/>
    </source>
</evidence>
<reference evidence="2" key="1">
    <citation type="submission" date="2018-04" db="EMBL/GenBank/DDBJ databases">
        <authorList>
            <person name="Go L.Y."/>
            <person name="Mitchell J.A."/>
        </authorList>
    </citation>
    <scope>NUCLEOTIDE SEQUENCE</scope>
    <source>
        <tissue evidence="2">Whole organism</tissue>
    </source>
</reference>